<dbReference type="AlphaFoldDB" id="A0A0B7NJE1"/>
<dbReference type="GO" id="GO:0016020">
    <property type="term" value="C:membrane"/>
    <property type="evidence" value="ECO:0007669"/>
    <property type="project" value="UniProtKB-SubCell"/>
</dbReference>
<evidence type="ECO:0000256" key="11">
    <source>
        <dbReference type="PIRSR" id="PIRSR602403-1"/>
    </source>
</evidence>
<protein>
    <recommendedName>
        <fullName evidence="15">Cytochrome P450</fullName>
    </recommendedName>
</protein>
<comment type="subcellular location">
    <subcellularLocation>
        <location evidence="2">Membrane</location>
    </subcellularLocation>
</comment>
<evidence type="ECO:0000256" key="5">
    <source>
        <dbReference type="ARBA" id="ARBA00022692"/>
    </source>
</evidence>
<keyword evidence="6 11" id="KW-0479">Metal-binding</keyword>
<evidence type="ECO:0000313" key="14">
    <source>
        <dbReference type="Proteomes" id="UP000054107"/>
    </source>
</evidence>
<evidence type="ECO:0000256" key="7">
    <source>
        <dbReference type="ARBA" id="ARBA00022989"/>
    </source>
</evidence>
<dbReference type="PANTHER" id="PTHR46206:SF5">
    <property type="entry name" value="P450, PUTATIVE (EUROFUNG)-RELATED"/>
    <property type="match status" value="1"/>
</dbReference>
<dbReference type="PANTHER" id="PTHR46206">
    <property type="entry name" value="CYTOCHROME P450"/>
    <property type="match status" value="1"/>
</dbReference>
<keyword evidence="8 11" id="KW-0408">Iron</keyword>
<keyword evidence="10" id="KW-0472">Membrane</keyword>
<evidence type="ECO:0000256" key="6">
    <source>
        <dbReference type="ARBA" id="ARBA00022723"/>
    </source>
</evidence>
<dbReference type="InterPro" id="IPR036396">
    <property type="entry name" value="Cyt_P450_sf"/>
</dbReference>
<dbReference type="Pfam" id="PF00067">
    <property type="entry name" value="p450"/>
    <property type="match status" value="1"/>
</dbReference>
<evidence type="ECO:0000313" key="13">
    <source>
        <dbReference type="EMBL" id="CEP15452.1"/>
    </source>
</evidence>
<evidence type="ECO:0000256" key="9">
    <source>
        <dbReference type="ARBA" id="ARBA00023033"/>
    </source>
</evidence>
<keyword evidence="14" id="KW-1185">Reference proteome</keyword>
<dbReference type="Gene3D" id="1.10.630.10">
    <property type="entry name" value="Cytochrome P450"/>
    <property type="match status" value="1"/>
</dbReference>
<comment type="similarity">
    <text evidence="3 12">Belongs to the cytochrome P450 family.</text>
</comment>
<sequence>MDYLQKISQSTPIHNAVQLIHRLPVAHKLEDFYRRASRNELIFVGAATFLTIYNLKAYINSKRRKLNLPPAVPYGLPLLGHTLYLMISPFKFVDWCNKNYGEIYDISLLGKTVTVTSKKCAEETFKAESTDLSLTEGIVNDMLHLNYLFTDREMILSSKANAVVVKAVLTSQRVPLLIPTIQEGLERGAHVLLNQDGPTIVKKPSIFLQNYVAYMSVGSLIGEEVAKETEVIKSFAEFTGDIIGNVSYFVFLPKFLHSYILPFLQTSYKHHHVMEKYVMPMIAERREKLRLAKEAGQEHELSRDFLQCLAEYVYMDEEGNPTLFTEKELAHNVLMVAFAAVHTTSTNLSYCIYWLIARPDLKEKLLDEINRVTPGKTRVTHDDLLNMPFLNNFVRESLRQSVDRLAVQKKVMHDYTYYNGYQVPKGRMIHTTTRQMNFGETSGRSSIEDMDPDMSMNKPCATPARDFLTFGMGKHLCPGRFFAIQEIMMSLVYLLKHYDIDTVSGKKPHPVSSIGNITVTNCEEPLVFTPKN</sequence>
<comment type="cofactor">
    <cofactor evidence="1 11">
        <name>heme</name>
        <dbReference type="ChEBI" id="CHEBI:30413"/>
    </cofactor>
</comment>
<dbReference type="InterPro" id="IPR001128">
    <property type="entry name" value="Cyt_P450"/>
</dbReference>
<dbReference type="CDD" id="cd11041">
    <property type="entry name" value="CYP503A1-like"/>
    <property type="match status" value="1"/>
</dbReference>
<evidence type="ECO:0000256" key="4">
    <source>
        <dbReference type="ARBA" id="ARBA00022617"/>
    </source>
</evidence>
<evidence type="ECO:0000256" key="10">
    <source>
        <dbReference type="ARBA" id="ARBA00023136"/>
    </source>
</evidence>
<evidence type="ECO:0000256" key="8">
    <source>
        <dbReference type="ARBA" id="ARBA00023004"/>
    </source>
</evidence>
<dbReference type="PROSITE" id="PS00086">
    <property type="entry name" value="CYTOCHROME_P450"/>
    <property type="match status" value="1"/>
</dbReference>
<dbReference type="InterPro" id="IPR002403">
    <property type="entry name" value="Cyt_P450_E_grp-IV"/>
</dbReference>
<keyword evidence="12" id="KW-0560">Oxidoreductase</keyword>
<dbReference type="STRING" id="35722.A0A0B7NJE1"/>
<evidence type="ECO:0000256" key="1">
    <source>
        <dbReference type="ARBA" id="ARBA00001971"/>
    </source>
</evidence>
<proteinExistence type="inferred from homology"/>
<dbReference type="SUPFAM" id="SSF48264">
    <property type="entry name" value="Cytochrome P450"/>
    <property type="match status" value="1"/>
</dbReference>
<name>A0A0B7NJE1_9FUNG</name>
<dbReference type="GO" id="GO:0016705">
    <property type="term" value="F:oxidoreductase activity, acting on paired donors, with incorporation or reduction of molecular oxygen"/>
    <property type="evidence" value="ECO:0007669"/>
    <property type="project" value="InterPro"/>
</dbReference>
<keyword evidence="9 12" id="KW-0503">Monooxygenase</keyword>
<dbReference type="GO" id="GO:0020037">
    <property type="term" value="F:heme binding"/>
    <property type="evidence" value="ECO:0007669"/>
    <property type="project" value="InterPro"/>
</dbReference>
<dbReference type="InterPro" id="IPR017972">
    <property type="entry name" value="Cyt_P450_CS"/>
</dbReference>
<evidence type="ECO:0000256" key="12">
    <source>
        <dbReference type="RuleBase" id="RU000461"/>
    </source>
</evidence>
<dbReference type="OrthoDB" id="1844152at2759"/>
<keyword evidence="5" id="KW-0812">Transmembrane</keyword>
<keyword evidence="4 11" id="KW-0349">Heme</keyword>
<evidence type="ECO:0000256" key="3">
    <source>
        <dbReference type="ARBA" id="ARBA00010617"/>
    </source>
</evidence>
<dbReference type="PRINTS" id="PR00465">
    <property type="entry name" value="EP450IV"/>
</dbReference>
<organism evidence="13 14">
    <name type="scientific">Parasitella parasitica</name>
    <dbReference type="NCBI Taxonomy" id="35722"/>
    <lineage>
        <taxon>Eukaryota</taxon>
        <taxon>Fungi</taxon>
        <taxon>Fungi incertae sedis</taxon>
        <taxon>Mucoromycota</taxon>
        <taxon>Mucoromycotina</taxon>
        <taxon>Mucoromycetes</taxon>
        <taxon>Mucorales</taxon>
        <taxon>Mucorineae</taxon>
        <taxon>Mucoraceae</taxon>
        <taxon>Parasitella</taxon>
    </lineage>
</organism>
<gene>
    <name evidence="13" type="primary">PARPA_09669.1 scaffold 37756</name>
</gene>
<dbReference type="Proteomes" id="UP000054107">
    <property type="component" value="Unassembled WGS sequence"/>
</dbReference>
<evidence type="ECO:0000256" key="2">
    <source>
        <dbReference type="ARBA" id="ARBA00004370"/>
    </source>
</evidence>
<feature type="binding site" description="axial binding residue" evidence="11">
    <location>
        <position position="477"/>
    </location>
    <ligand>
        <name>heme</name>
        <dbReference type="ChEBI" id="CHEBI:30413"/>
    </ligand>
    <ligandPart>
        <name>Fe</name>
        <dbReference type="ChEBI" id="CHEBI:18248"/>
    </ligandPart>
</feature>
<dbReference type="GO" id="GO:0005506">
    <property type="term" value="F:iron ion binding"/>
    <property type="evidence" value="ECO:0007669"/>
    <property type="project" value="InterPro"/>
</dbReference>
<dbReference type="EMBL" id="LN732270">
    <property type="protein sequence ID" value="CEP15452.1"/>
    <property type="molecule type" value="Genomic_DNA"/>
</dbReference>
<evidence type="ECO:0008006" key="15">
    <source>
        <dbReference type="Google" id="ProtNLM"/>
    </source>
</evidence>
<dbReference type="GO" id="GO:0004497">
    <property type="term" value="F:monooxygenase activity"/>
    <property type="evidence" value="ECO:0007669"/>
    <property type="project" value="UniProtKB-KW"/>
</dbReference>
<reference evidence="13 14" key="1">
    <citation type="submission" date="2014-09" db="EMBL/GenBank/DDBJ databases">
        <authorList>
            <person name="Ellenberger Sabrina"/>
        </authorList>
    </citation>
    <scope>NUCLEOTIDE SEQUENCE [LARGE SCALE GENOMIC DNA]</scope>
    <source>
        <strain evidence="13 14">CBS 412.66</strain>
    </source>
</reference>
<accession>A0A0B7NJE1</accession>
<keyword evidence="7" id="KW-1133">Transmembrane helix</keyword>